<dbReference type="PANTHER" id="PTHR30371:SF4">
    <property type="entry name" value="SEC-INDEPENDENT PROTEIN TRANSLOCASE PROTEIN TATCD"/>
    <property type="match status" value="1"/>
</dbReference>
<comment type="subunit">
    <text evidence="5">Forms a complex with TatA.</text>
</comment>
<feature type="transmembrane region" description="Helical" evidence="5">
    <location>
        <begin position="106"/>
        <end position="130"/>
    </location>
</feature>
<evidence type="ECO:0000313" key="6">
    <source>
        <dbReference type="EMBL" id="MEL3971081.1"/>
    </source>
</evidence>
<dbReference type="PRINTS" id="PR01840">
    <property type="entry name" value="TATCFAMILY"/>
</dbReference>
<evidence type="ECO:0000256" key="1">
    <source>
        <dbReference type="ARBA" id="ARBA00004141"/>
    </source>
</evidence>
<feature type="transmembrane region" description="Helical" evidence="5">
    <location>
        <begin position="20"/>
        <end position="41"/>
    </location>
</feature>
<comment type="function">
    <text evidence="5">Part of the twin-arginine translocation (Tat) system that transports large folded proteins containing a characteristic twin-arginine motif in their signal peptide across membranes.</text>
</comment>
<dbReference type="Proteomes" id="UP001389717">
    <property type="component" value="Unassembled WGS sequence"/>
</dbReference>
<evidence type="ECO:0000256" key="3">
    <source>
        <dbReference type="ARBA" id="ARBA00022989"/>
    </source>
</evidence>
<gene>
    <name evidence="5 6" type="primary">tatC</name>
    <name evidence="6" type="ORF">AAEO50_02220</name>
</gene>
<dbReference type="NCBIfam" id="TIGR00945">
    <property type="entry name" value="tatC"/>
    <property type="match status" value="1"/>
</dbReference>
<evidence type="ECO:0000313" key="7">
    <source>
        <dbReference type="Proteomes" id="UP001389717"/>
    </source>
</evidence>
<dbReference type="EMBL" id="JBBYAF010000003">
    <property type="protein sequence ID" value="MEL3971081.1"/>
    <property type="molecule type" value="Genomic_DNA"/>
</dbReference>
<dbReference type="Pfam" id="PF00902">
    <property type="entry name" value="TatC"/>
    <property type="match status" value="1"/>
</dbReference>
<name>A0ABU9K4T0_9BACI</name>
<sequence>MKDSSQQLIGHLEELRSRAIKTALAFIGFLIAGLAFVKPIYEWLIRDLDTKLAILGPSDILWVYLMIAAVFSLAATIPVAAYQIWRFVSPGLSPRERKVTVRFIPALFFLFIFGIGFGYFLLFPIVLGFLTTLSAGQFEMMFTAEKYFRFMLHLTVPFGLLFEMPLVIVFLTVLGILDPAKLKKSRRIAYFLLIVISVLITPPDFLSDVLVILPLLLLYEISITCSTIAYKKRASRSEESNAEQGQENLILRSERT</sequence>
<keyword evidence="5" id="KW-0811">Translocation</keyword>
<feature type="transmembrane region" description="Helical" evidence="5">
    <location>
        <begin position="211"/>
        <end position="230"/>
    </location>
</feature>
<comment type="subcellular location">
    <subcellularLocation>
        <location evidence="5">Cell membrane</location>
        <topology evidence="5">Multi-pass membrane protein</topology>
    </subcellularLocation>
    <subcellularLocation>
        <location evidence="1">Membrane</location>
        <topology evidence="1">Multi-pass membrane protein</topology>
    </subcellularLocation>
</comment>
<keyword evidence="5" id="KW-0813">Transport</keyword>
<keyword evidence="7" id="KW-1185">Reference proteome</keyword>
<protein>
    <recommendedName>
        <fullName evidence="5">Sec-independent protein translocase protein TatC</fullName>
    </recommendedName>
</protein>
<dbReference type="RefSeq" id="WP_341979948.1">
    <property type="nucleotide sequence ID" value="NZ_JBBYAF010000003.1"/>
</dbReference>
<dbReference type="InterPro" id="IPR019820">
    <property type="entry name" value="Sec-indep_translocase_CS"/>
</dbReference>
<evidence type="ECO:0000256" key="5">
    <source>
        <dbReference type="HAMAP-Rule" id="MF_00902"/>
    </source>
</evidence>
<keyword evidence="4 5" id="KW-0472">Membrane</keyword>
<keyword evidence="5" id="KW-0653">Protein transport</keyword>
<keyword evidence="3 5" id="KW-1133">Transmembrane helix</keyword>
<keyword evidence="2 5" id="KW-0812">Transmembrane</keyword>
<feature type="transmembrane region" description="Helical" evidence="5">
    <location>
        <begin position="188"/>
        <end position="205"/>
    </location>
</feature>
<accession>A0ABU9K4T0</accession>
<dbReference type="InterPro" id="IPR002033">
    <property type="entry name" value="TatC"/>
</dbReference>
<keyword evidence="5" id="KW-1003">Cell membrane</keyword>
<evidence type="ECO:0000256" key="2">
    <source>
        <dbReference type="ARBA" id="ARBA00022692"/>
    </source>
</evidence>
<comment type="caution">
    <text evidence="6">The sequence shown here is derived from an EMBL/GenBank/DDBJ whole genome shotgun (WGS) entry which is preliminary data.</text>
</comment>
<dbReference type="PROSITE" id="PS01218">
    <property type="entry name" value="TATC"/>
    <property type="match status" value="1"/>
</dbReference>
<feature type="transmembrane region" description="Helical" evidence="5">
    <location>
        <begin position="150"/>
        <end position="176"/>
    </location>
</feature>
<feature type="transmembrane region" description="Helical" evidence="5">
    <location>
        <begin position="61"/>
        <end position="85"/>
    </location>
</feature>
<dbReference type="HAMAP" id="MF_00902">
    <property type="entry name" value="TatC"/>
    <property type="match status" value="1"/>
</dbReference>
<dbReference type="PANTHER" id="PTHR30371">
    <property type="entry name" value="SEC-INDEPENDENT PROTEIN TRANSLOCASE PROTEIN TATC"/>
    <property type="match status" value="1"/>
</dbReference>
<organism evidence="6 7">
    <name type="scientific">Rossellomorea oryzaecorticis</name>
    <dbReference type="NCBI Taxonomy" id="1396505"/>
    <lineage>
        <taxon>Bacteria</taxon>
        <taxon>Bacillati</taxon>
        <taxon>Bacillota</taxon>
        <taxon>Bacilli</taxon>
        <taxon>Bacillales</taxon>
        <taxon>Bacillaceae</taxon>
        <taxon>Rossellomorea</taxon>
    </lineage>
</organism>
<proteinExistence type="inferred from homology"/>
<evidence type="ECO:0000256" key="4">
    <source>
        <dbReference type="ARBA" id="ARBA00023136"/>
    </source>
</evidence>
<comment type="similarity">
    <text evidence="5">Belongs to the TatC family.</text>
</comment>
<reference evidence="6 7" key="1">
    <citation type="submission" date="2024-04" db="EMBL/GenBank/DDBJ databases">
        <title>Bacillus oryzaecorticis sp. nov., a moderately halophilic bacterium isolated from rice husks.</title>
        <authorList>
            <person name="Zhu H.-S."/>
        </authorList>
    </citation>
    <scope>NUCLEOTIDE SEQUENCE [LARGE SCALE GENOMIC DNA]</scope>
    <source>
        <strain evidence="6 7">ZC255</strain>
    </source>
</reference>